<dbReference type="Proteomes" id="UP000252172">
    <property type="component" value="Unassembled WGS sequence"/>
</dbReference>
<dbReference type="SUPFAM" id="SSF52374">
    <property type="entry name" value="Nucleotidylyl transferase"/>
    <property type="match status" value="1"/>
</dbReference>
<keyword evidence="8 11" id="KW-0067">ATP-binding</keyword>
<comment type="similarity">
    <text evidence="3 11">Belongs to the NadD family.</text>
</comment>
<dbReference type="NCBIfam" id="TIGR00482">
    <property type="entry name" value="nicotinate (nicotinamide) nucleotide adenylyltransferase"/>
    <property type="match status" value="1"/>
</dbReference>
<dbReference type="EMBL" id="QPIE01000002">
    <property type="protein sequence ID" value="RCU44016.1"/>
    <property type="molecule type" value="Genomic_DNA"/>
</dbReference>
<dbReference type="RefSeq" id="WP_114302995.1">
    <property type="nucleotide sequence ID" value="NZ_QPIE01000002.1"/>
</dbReference>
<dbReference type="Pfam" id="PF01467">
    <property type="entry name" value="CTP_transf_like"/>
    <property type="match status" value="1"/>
</dbReference>
<evidence type="ECO:0000256" key="5">
    <source>
        <dbReference type="ARBA" id="ARBA00022679"/>
    </source>
</evidence>
<dbReference type="GO" id="GO:0004515">
    <property type="term" value="F:nicotinate-nucleotide adenylyltransferase activity"/>
    <property type="evidence" value="ECO:0007669"/>
    <property type="project" value="UniProtKB-UniRule"/>
</dbReference>
<evidence type="ECO:0000256" key="10">
    <source>
        <dbReference type="ARBA" id="ARBA00048721"/>
    </source>
</evidence>
<dbReference type="CDD" id="cd02165">
    <property type="entry name" value="NMNAT"/>
    <property type="match status" value="1"/>
</dbReference>
<evidence type="ECO:0000256" key="8">
    <source>
        <dbReference type="ARBA" id="ARBA00022840"/>
    </source>
</evidence>
<evidence type="ECO:0000256" key="11">
    <source>
        <dbReference type="HAMAP-Rule" id="MF_00244"/>
    </source>
</evidence>
<comment type="pathway">
    <text evidence="2 11">Cofactor biosynthesis; NAD(+) biosynthesis; deamido-NAD(+) from nicotinate D-ribonucleotide: step 1/1.</text>
</comment>
<comment type="caution">
    <text evidence="13">The sequence shown here is derived from an EMBL/GenBank/DDBJ whole genome shotgun (WGS) entry which is preliminary data.</text>
</comment>
<gene>
    <name evidence="11" type="primary">nadD</name>
    <name evidence="13" type="ORF">DQ356_03070</name>
</gene>
<keyword evidence="7 11" id="KW-0547">Nucleotide-binding</keyword>
<evidence type="ECO:0000256" key="6">
    <source>
        <dbReference type="ARBA" id="ARBA00022695"/>
    </source>
</evidence>
<protein>
    <recommendedName>
        <fullName evidence="11">Probable nicotinate-nucleotide adenylyltransferase</fullName>
        <ecNumber evidence="11">2.7.7.18</ecNumber>
    </recommendedName>
    <alternativeName>
        <fullName evidence="11">Deamido-NAD(+) diphosphorylase</fullName>
    </alternativeName>
    <alternativeName>
        <fullName evidence="11">Deamido-NAD(+) pyrophosphorylase</fullName>
    </alternativeName>
    <alternativeName>
        <fullName evidence="11">Nicotinate mononucleotide adenylyltransferase</fullName>
        <shortName evidence="11">NaMN adenylyltransferase</shortName>
    </alternativeName>
</protein>
<evidence type="ECO:0000313" key="13">
    <source>
        <dbReference type="EMBL" id="RCU44016.1"/>
    </source>
</evidence>
<proteinExistence type="inferred from homology"/>
<sequence>MSKKIGLFFGSFNPIHIGHLILANYITEHSDMDELWFVVSPQNPFKEKKSLLKDTNRLDMVQLAIQNYPKMRASNVEFSLPQPSYTIDTLAHLKEQYPQYSFALIMGEDNLKSLHKWKNAEKLMNDHQIIVYPRVSIGDEEKQQHFQHENISLIQAPVIEISATEIRNMIQQGKNVRPMLPPEVFEYLDGSSLYK</sequence>
<comment type="function">
    <text evidence="1 11">Catalyzes the reversible adenylation of nicotinate mononucleotide (NaMN) to nicotinic acid adenine dinucleotide (NaAD).</text>
</comment>
<evidence type="ECO:0000313" key="14">
    <source>
        <dbReference type="Proteomes" id="UP000252172"/>
    </source>
</evidence>
<dbReference type="NCBIfam" id="NF000840">
    <property type="entry name" value="PRK00071.1-3"/>
    <property type="match status" value="1"/>
</dbReference>
<organism evidence="13 14">
    <name type="scientific">Chryseobacterium lacus</name>
    <dbReference type="NCBI Taxonomy" id="2058346"/>
    <lineage>
        <taxon>Bacteria</taxon>
        <taxon>Pseudomonadati</taxon>
        <taxon>Bacteroidota</taxon>
        <taxon>Flavobacteriia</taxon>
        <taxon>Flavobacteriales</taxon>
        <taxon>Weeksellaceae</taxon>
        <taxon>Chryseobacterium group</taxon>
        <taxon>Chryseobacterium</taxon>
    </lineage>
</organism>
<keyword evidence="4 11" id="KW-0662">Pyridine nucleotide biosynthesis</keyword>
<dbReference type="OrthoDB" id="5295945at2"/>
<dbReference type="NCBIfam" id="TIGR00125">
    <property type="entry name" value="cyt_tran_rel"/>
    <property type="match status" value="1"/>
</dbReference>
<evidence type="ECO:0000256" key="4">
    <source>
        <dbReference type="ARBA" id="ARBA00022642"/>
    </source>
</evidence>
<keyword evidence="6 11" id="KW-0548">Nucleotidyltransferase</keyword>
<dbReference type="InterPro" id="IPR014729">
    <property type="entry name" value="Rossmann-like_a/b/a_fold"/>
</dbReference>
<dbReference type="HAMAP" id="MF_00244">
    <property type="entry name" value="NaMN_adenylyltr"/>
    <property type="match status" value="1"/>
</dbReference>
<evidence type="ECO:0000256" key="1">
    <source>
        <dbReference type="ARBA" id="ARBA00002324"/>
    </source>
</evidence>
<evidence type="ECO:0000256" key="7">
    <source>
        <dbReference type="ARBA" id="ARBA00022741"/>
    </source>
</evidence>
<evidence type="ECO:0000259" key="12">
    <source>
        <dbReference type="Pfam" id="PF01467"/>
    </source>
</evidence>
<dbReference type="PANTHER" id="PTHR39321">
    <property type="entry name" value="NICOTINATE-NUCLEOTIDE ADENYLYLTRANSFERASE-RELATED"/>
    <property type="match status" value="1"/>
</dbReference>
<dbReference type="InterPro" id="IPR005248">
    <property type="entry name" value="NadD/NMNAT"/>
</dbReference>
<name>A0A368N189_9FLAO</name>
<dbReference type="Gene3D" id="3.40.50.620">
    <property type="entry name" value="HUPs"/>
    <property type="match status" value="1"/>
</dbReference>
<dbReference type="EC" id="2.7.7.18" evidence="11"/>
<keyword evidence="14" id="KW-1185">Reference proteome</keyword>
<dbReference type="AlphaFoldDB" id="A0A368N189"/>
<dbReference type="PANTHER" id="PTHR39321:SF3">
    <property type="entry name" value="PHOSPHOPANTETHEINE ADENYLYLTRANSFERASE"/>
    <property type="match status" value="1"/>
</dbReference>
<evidence type="ECO:0000256" key="2">
    <source>
        <dbReference type="ARBA" id="ARBA00005019"/>
    </source>
</evidence>
<dbReference type="GO" id="GO:0005524">
    <property type="term" value="F:ATP binding"/>
    <property type="evidence" value="ECO:0007669"/>
    <property type="project" value="UniProtKB-KW"/>
</dbReference>
<dbReference type="InterPro" id="IPR004821">
    <property type="entry name" value="Cyt_trans-like"/>
</dbReference>
<reference evidence="13 14" key="1">
    <citation type="submission" date="2018-07" db="EMBL/GenBank/DDBJ databases">
        <title>Chryseobacterium lacus sp. nov., isolated from lake water.</title>
        <authorList>
            <person name="Li C.-M."/>
        </authorList>
    </citation>
    <scope>NUCLEOTIDE SEQUENCE [LARGE SCALE GENOMIC DNA]</scope>
    <source>
        <strain evidence="13 14">YLOS41</strain>
    </source>
</reference>
<keyword evidence="9 11" id="KW-0520">NAD</keyword>
<evidence type="ECO:0000256" key="3">
    <source>
        <dbReference type="ARBA" id="ARBA00009014"/>
    </source>
</evidence>
<accession>A0A368N189</accession>
<feature type="domain" description="Cytidyltransferase-like" evidence="12">
    <location>
        <begin position="7"/>
        <end position="168"/>
    </location>
</feature>
<keyword evidence="5 11" id="KW-0808">Transferase</keyword>
<comment type="catalytic activity">
    <reaction evidence="10 11">
        <text>nicotinate beta-D-ribonucleotide + ATP + H(+) = deamido-NAD(+) + diphosphate</text>
        <dbReference type="Rhea" id="RHEA:22860"/>
        <dbReference type="ChEBI" id="CHEBI:15378"/>
        <dbReference type="ChEBI" id="CHEBI:30616"/>
        <dbReference type="ChEBI" id="CHEBI:33019"/>
        <dbReference type="ChEBI" id="CHEBI:57502"/>
        <dbReference type="ChEBI" id="CHEBI:58437"/>
        <dbReference type="EC" id="2.7.7.18"/>
    </reaction>
</comment>
<evidence type="ECO:0000256" key="9">
    <source>
        <dbReference type="ARBA" id="ARBA00023027"/>
    </source>
</evidence>
<dbReference type="GO" id="GO:0009435">
    <property type="term" value="P:NAD+ biosynthetic process"/>
    <property type="evidence" value="ECO:0007669"/>
    <property type="project" value="UniProtKB-UniRule"/>
</dbReference>
<dbReference type="UniPathway" id="UPA00253">
    <property type="reaction ID" value="UER00332"/>
</dbReference>